<proteinExistence type="inferred from homology"/>
<evidence type="ECO:0000256" key="3">
    <source>
        <dbReference type="HAMAP-Rule" id="MF_00274"/>
    </source>
</evidence>
<comment type="caution">
    <text evidence="5">The sequence shown here is derived from an EMBL/GenBank/DDBJ whole genome shotgun (WGS) entry which is preliminary data.</text>
</comment>
<dbReference type="GO" id="GO:0005829">
    <property type="term" value="C:cytosol"/>
    <property type="evidence" value="ECO:0007669"/>
    <property type="project" value="TreeGrafter"/>
</dbReference>
<evidence type="ECO:0000256" key="1">
    <source>
        <dbReference type="ARBA" id="ARBA00022490"/>
    </source>
</evidence>
<comment type="subunit">
    <text evidence="3">Homodimer.</text>
</comment>
<dbReference type="Gene3D" id="3.30.1310.10">
    <property type="entry name" value="Nucleoid-associated protein YbaB-like domain"/>
    <property type="match status" value="1"/>
</dbReference>
<keyword evidence="2 3" id="KW-0238">DNA-binding</keyword>
<dbReference type="EMBL" id="MCIB01000040">
    <property type="protein sequence ID" value="RKD28803.1"/>
    <property type="molecule type" value="Genomic_DNA"/>
</dbReference>
<feature type="compositionally biased region" description="Basic and acidic residues" evidence="4">
    <location>
        <begin position="23"/>
        <end position="32"/>
    </location>
</feature>
<dbReference type="HAMAP" id="MF_00274">
    <property type="entry name" value="DNA_YbaB_EbfC"/>
    <property type="match status" value="1"/>
</dbReference>
<accession>A0A419SU48</accession>
<reference evidence="5 6" key="1">
    <citation type="submission" date="2016-08" db="EMBL/GenBank/DDBJ databases">
        <title>Novel Firmicutes and Novel Genomes.</title>
        <authorList>
            <person name="Poppleton D.I."/>
            <person name="Gribaldo S."/>
        </authorList>
    </citation>
    <scope>NUCLEOTIDE SEQUENCE [LARGE SCALE GENOMIC DNA]</scope>
    <source>
        <strain evidence="5 6">CTT3</strain>
    </source>
</reference>
<dbReference type="OrthoDB" id="9795263at2"/>
<dbReference type="Pfam" id="PF02575">
    <property type="entry name" value="YbaB_DNA_bd"/>
    <property type="match status" value="1"/>
</dbReference>
<dbReference type="GO" id="GO:0043590">
    <property type="term" value="C:bacterial nucleoid"/>
    <property type="evidence" value="ECO:0007669"/>
    <property type="project" value="UniProtKB-UniRule"/>
</dbReference>
<dbReference type="PANTHER" id="PTHR33449">
    <property type="entry name" value="NUCLEOID-ASSOCIATED PROTEIN YBAB"/>
    <property type="match status" value="1"/>
</dbReference>
<feature type="compositionally biased region" description="Low complexity" evidence="4">
    <location>
        <begin position="1"/>
        <end position="19"/>
    </location>
</feature>
<comment type="subcellular location">
    <subcellularLocation>
        <location evidence="3">Cytoplasm</location>
        <location evidence="3">Nucleoid</location>
    </subcellularLocation>
</comment>
<dbReference type="InterPro" id="IPR036894">
    <property type="entry name" value="YbaB-like_sf"/>
</dbReference>
<dbReference type="GO" id="GO:0003677">
    <property type="term" value="F:DNA binding"/>
    <property type="evidence" value="ECO:0007669"/>
    <property type="project" value="UniProtKB-UniRule"/>
</dbReference>
<name>A0A419SU48_9FIRM</name>
<feature type="region of interest" description="Disordered" evidence="4">
    <location>
        <begin position="1"/>
        <end position="37"/>
    </location>
</feature>
<comment type="function">
    <text evidence="3">Binds to DNA and alters its conformation. May be involved in regulation of gene expression, nucleoid organization and DNA protection.</text>
</comment>
<dbReference type="InterPro" id="IPR004401">
    <property type="entry name" value="YbaB/EbfC"/>
</dbReference>
<organism evidence="5 6">
    <name type="scientific">Thermohalobacter berrensis</name>
    <dbReference type="NCBI Taxonomy" id="99594"/>
    <lineage>
        <taxon>Bacteria</taxon>
        <taxon>Bacillati</taxon>
        <taxon>Bacillota</taxon>
        <taxon>Tissierellia</taxon>
        <taxon>Tissierellales</taxon>
        <taxon>Thermohalobacteraceae</taxon>
        <taxon>Thermohalobacter</taxon>
    </lineage>
</organism>
<dbReference type="Proteomes" id="UP000284177">
    <property type="component" value="Unassembled WGS sequence"/>
</dbReference>
<dbReference type="SUPFAM" id="SSF82607">
    <property type="entry name" value="YbaB-like"/>
    <property type="match status" value="1"/>
</dbReference>
<sequence length="109" mass="12046">MARFPGMGNMNKMMKQVQKMQKKMAEMQKELEEKEVEASAGGGAITVKVNGKKEVLDINIDKDVVDPDDVEMLQDLIIAATNEALRKAEEMVSSEMQKITGGMNIPGLF</sequence>
<evidence type="ECO:0000313" key="5">
    <source>
        <dbReference type="EMBL" id="RKD28803.1"/>
    </source>
</evidence>
<dbReference type="FunFam" id="3.30.1310.10:FF:000002">
    <property type="entry name" value="Nucleoid-associated protein IKC_06587"/>
    <property type="match status" value="1"/>
</dbReference>
<keyword evidence="6" id="KW-1185">Reference proteome</keyword>
<gene>
    <name evidence="5" type="ORF">BET03_07155</name>
</gene>
<dbReference type="AlphaFoldDB" id="A0A419SU48"/>
<protein>
    <recommendedName>
        <fullName evidence="3">Nucleoid-associated protein BET03_07155</fullName>
    </recommendedName>
</protein>
<comment type="similarity">
    <text evidence="3">Belongs to the YbaB/EbfC family.</text>
</comment>
<keyword evidence="1 3" id="KW-0963">Cytoplasm</keyword>
<evidence type="ECO:0000256" key="2">
    <source>
        <dbReference type="ARBA" id="ARBA00023125"/>
    </source>
</evidence>
<dbReference type="NCBIfam" id="TIGR00103">
    <property type="entry name" value="DNA_YbaB_EbfC"/>
    <property type="match status" value="1"/>
</dbReference>
<evidence type="ECO:0000313" key="6">
    <source>
        <dbReference type="Proteomes" id="UP000284177"/>
    </source>
</evidence>
<evidence type="ECO:0000256" key="4">
    <source>
        <dbReference type="SAM" id="MobiDB-lite"/>
    </source>
</evidence>
<dbReference type="PIRSF" id="PIRSF004555">
    <property type="entry name" value="UCP004555"/>
    <property type="match status" value="1"/>
</dbReference>
<dbReference type="PANTHER" id="PTHR33449:SF1">
    <property type="entry name" value="NUCLEOID-ASSOCIATED PROTEIN YBAB"/>
    <property type="match status" value="1"/>
</dbReference>
<dbReference type="RefSeq" id="WP_120170771.1">
    <property type="nucleotide sequence ID" value="NZ_MCIB01000040.1"/>
</dbReference>